<reference evidence="4" key="1">
    <citation type="submission" date="2023-03" db="EMBL/GenBank/DDBJ databases">
        <title>Massive genome expansion in bonnet fungi (Mycena s.s.) driven by repeated elements and novel gene families across ecological guilds.</title>
        <authorList>
            <consortium name="Lawrence Berkeley National Laboratory"/>
            <person name="Harder C.B."/>
            <person name="Miyauchi S."/>
            <person name="Viragh M."/>
            <person name="Kuo A."/>
            <person name="Thoen E."/>
            <person name="Andreopoulos B."/>
            <person name="Lu D."/>
            <person name="Skrede I."/>
            <person name="Drula E."/>
            <person name="Henrissat B."/>
            <person name="Morin E."/>
            <person name="Kohler A."/>
            <person name="Barry K."/>
            <person name="LaButti K."/>
            <person name="Morin E."/>
            <person name="Salamov A."/>
            <person name="Lipzen A."/>
            <person name="Mereny Z."/>
            <person name="Hegedus B."/>
            <person name="Baldrian P."/>
            <person name="Stursova M."/>
            <person name="Weitz H."/>
            <person name="Taylor A."/>
            <person name="Grigoriev I.V."/>
            <person name="Nagy L.G."/>
            <person name="Martin F."/>
            <person name="Kauserud H."/>
        </authorList>
    </citation>
    <scope>NUCLEOTIDE SEQUENCE</scope>
    <source>
        <strain evidence="4">CBHHK173m</strain>
    </source>
</reference>
<dbReference type="PANTHER" id="PTHR48104:SF30">
    <property type="entry name" value="METACASPASE-1"/>
    <property type="match status" value="1"/>
</dbReference>
<dbReference type="AlphaFoldDB" id="A0AAD6XNC2"/>
<feature type="domain" description="Peptidase C14 caspase" evidence="3">
    <location>
        <begin position="39"/>
        <end position="394"/>
    </location>
</feature>
<proteinExistence type="inferred from homology"/>
<dbReference type="InterPro" id="IPR050452">
    <property type="entry name" value="Metacaspase"/>
</dbReference>
<dbReference type="EMBL" id="JARJCN010000021">
    <property type="protein sequence ID" value="KAJ7090859.1"/>
    <property type="molecule type" value="Genomic_DNA"/>
</dbReference>
<feature type="region of interest" description="Disordered" evidence="2">
    <location>
        <begin position="223"/>
        <end position="246"/>
    </location>
</feature>
<dbReference type="PANTHER" id="PTHR48104">
    <property type="entry name" value="METACASPASE-4"/>
    <property type="match status" value="1"/>
</dbReference>
<comment type="caution">
    <text evidence="4">The sequence shown here is derived from an EMBL/GenBank/DDBJ whole genome shotgun (WGS) entry which is preliminary data.</text>
</comment>
<dbReference type="Pfam" id="PF00656">
    <property type="entry name" value="Peptidase_C14"/>
    <property type="match status" value="1"/>
</dbReference>
<dbReference type="GO" id="GO:0005737">
    <property type="term" value="C:cytoplasm"/>
    <property type="evidence" value="ECO:0007669"/>
    <property type="project" value="TreeGrafter"/>
</dbReference>
<evidence type="ECO:0000313" key="5">
    <source>
        <dbReference type="Proteomes" id="UP001222325"/>
    </source>
</evidence>
<sequence length="501" mass="55644">MWDASYDPGTGSGCAPEDQFLAFESPSSSTTTLAQTGGRRKALLIGIRGSDTANNEFPQLKGSHQDVQDVQELLIDCYDYKRSDITILIDDDEQEHTQPTRDNILLAIAELVKDAAPGDQFCFHYCGHSTQIKNRTNSEEDGMDECIVPCDGVDNIIVDNELNATLVAPLPYGSRLVAVLDTCHAGSLLDLKHSRCNRVLLPWFSRTRRLSDALRHKVVRRNARMVSPSRAQTARKTNPPAPRSTTRMLARRSEINMNVVCCPPAARTSDGRAPQRSSTYRSRTVSLAESRNESNLPSAAPGRLLALAEECESPVAMFECTGWCREVHNDRCDAVPGKVKADVISLASCKDSQETYEDAQGKSMTASLVQILRRNPHQSLKDVLVHISHAMYTKALLRHELARTYKAQRVDIAAKAEREMTQIRRTMSLLGADVGTPRALAGAPTYPHPAQRRPSVLAQKLGYLKRLVIEMRRSAGLDMDTVEHPELASAEPLDMEREWRM</sequence>
<evidence type="ECO:0000313" key="4">
    <source>
        <dbReference type="EMBL" id="KAJ7090859.1"/>
    </source>
</evidence>
<dbReference type="Gene3D" id="3.40.50.12660">
    <property type="match status" value="2"/>
</dbReference>
<name>A0AAD6XNC2_9AGAR</name>
<comment type="similarity">
    <text evidence="1">Belongs to the peptidase C14B family.</text>
</comment>
<dbReference type="Proteomes" id="UP001222325">
    <property type="component" value="Unassembled WGS sequence"/>
</dbReference>
<feature type="region of interest" description="Disordered" evidence="2">
    <location>
        <begin position="263"/>
        <end position="298"/>
    </location>
</feature>
<dbReference type="InterPro" id="IPR011600">
    <property type="entry name" value="Pept_C14_caspase"/>
</dbReference>
<gene>
    <name evidence="4" type="ORF">B0H15DRAFT_837111</name>
</gene>
<dbReference type="GO" id="GO:0006508">
    <property type="term" value="P:proteolysis"/>
    <property type="evidence" value="ECO:0007669"/>
    <property type="project" value="InterPro"/>
</dbReference>
<feature type="compositionally biased region" description="Polar residues" evidence="2">
    <location>
        <begin position="275"/>
        <end position="297"/>
    </location>
</feature>
<keyword evidence="5" id="KW-1185">Reference proteome</keyword>
<organism evidence="4 5">
    <name type="scientific">Mycena belliarum</name>
    <dbReference type="NCBI Taxonomy" id="1033014"/>
    <lineage>
        <taxon>Eukaryota</taxon>
        <taxon>Fungi</taxon>
        <taxon>Dikarya</taxon>
        <taxon>Basidiomycota</taxon>
        <taxon>Agaricomycotina</taxon>
        <taxon>Agaricomycetes</taxon>
        <taxon>Agaricomycetidae</taxon>
        <taxon>Agaricales</taxon>
        <taxon>Marasmiineae</taxon>
        <taxon>Mycenaceae</taxon>
        <taxon>Mycena</taxon>
    </lineage>
</organism>
<accession>A0AAD6XNC2</accession>
<protein>
    <submittedName>
        <fullName evidence="4">Caspase domain-containing protein</fullName>
    </submittedName>
</protein>
<evidence type="ECO:0000259" key="3">
    <source>
        <dbReference type="Pfam" id="PF00656"/>
    </source>
</evidence>
<dbReference type="GO" id="GO:0004197">
    <property type="term" value="F:cysteine-type endopeptidase activity"/>
    <property type="evidence" value="ECO:0007669"/>
    <property type="project" value="InterPro"/>
</dbReference>
<evidence type="ECO:0000256" key="2">
    <source>
        <dbReference type="SAM" id="MobiDB-lite"/>
    </source>
</evidence>
<evidence type="ECO:0000256" key="1">
    <source>
        <dbReference type="ARBA" id="ARBA00009005"/>
    </source>
</evidence>